<evidence type="ECO:0000259" key="1">
    <source>
        <dbReference type="Pfam" id="PF00766"/>
    </source>
</evidence>
<dbReference type="EMBL" id="AP027742">
    <property type="protein sequence ID" value="BDZ76366.1"/>
    <property type="molecule type" value="Genomic_DNA"/>
</dbReference>
<feature type="domain" description="Electron transfer flavoprotein alpha subunit C-terminal" evidence="1">
    <location>
        <begin position="188"/>
        <end position="267"/>
    </location>
</feature>
<proteinExistence type="predicted"/>
<name>A0ABM8I0U3_9FIRM</name>
<dbReference type="PANTHER" id="PTHR43153">
    <property type="entry name" value="ELECTRON TRANSFER FLAVOPROTEIN ALPHA"/>
    <property type="match status" value="1"/>
</dbReference>
<accession>A0ABM8I0U3</accession>
<dbReference type="RefSeq" id="WP_256194140.1">
    <property type="nucleotide sequence ID" value="NZ_AP027742.1"/>
</dbReference>
<dbReference type="PANTHER" id="PTHR43153:SF5">
    <property type="entry name" value="PROTEIN FIXB-RELATED"/>
    <property type="match status" value="1"/>
</dbReference>
<dbReference type="Pfam" id="PF00766">
    <property type="entry name" value="ETF_alpha"/>
    <property type="match status" value="1"/>
</dbReference>
<reference evidence="3" key="1">
    <citation type="journal article" date="2023" name="Int. J. Syst. Evol. Microbiol.">
        <title>Claveliimonas bilis gen. nov., sp. nov., deoxycholic acid-producing bacteria isolated from human faeces, and reclassification of Sellimonas monacensis Zenner et al. 2021 as Claveliimonas monacensis comb. nov.</title>
        <authorList>
            <person name="Hisatomi A."/>
            <person name="Kastawa N.W.E.P.G."/>
            <person name="Song I."/>
            <person name="Ohkuma M."/>
            <person name="Fukiya S."/>
            <person name="Sakamoto M."/>
        </authorList>
    </citation>
    <scope>NUCLEOTIDE SEQUENCE [LARGE SCALE GENOMIC DNA]</scope>
    <source>
        <strain evidence="3">12BBH14</strain>
    </source>
</reference>
<dbReference type="InterPro" id="IPR001308">
    <property type="entry name" value="ETF_a/FixB"/>
</dbReference>
<gene>
    <name evidence="2" type="ORF">Lac1_05490</name>
</gene>
<evidence type="ECO:0000313" key="3">
    <source>
        <dbReference type="Proteomes" id="UP001305815"/>
    </source>
</evidence>
<protein>
    <recommendedName>
        <fullName evidence="1">Electron transfer flavoprotein alpha subunit C-terminal domain-containing protein</fullName>
    </recommendedName>
</protein>
<keyword evidence="3" id="KW-1185">Reference proteome</keyword>
<sequence length="312" mass="33674">MRYHLVINGFLSEIQAQMEEMCGFAKGLPDEIEEGEALVILKTGEKILDGIPASEARVLYMETYTPVNALDVLCGWMTSEDLYIFGSDPSDIELAVRCGARKKGSSLAAVGKITVADGGLQASKMVYANHLKAAFLMQTGPYCISLERGMDKAKKDSGDIAVTEEANVGKPDFILEEEFIPEEKEKGLEQAKVVIAAGRGCGSKENVKRLEQTAESLGGVLGVSRPAAMNAWEPMDRLIGVSGAMLAPEICFAVGASGAAAFYAGIEKSKFIVAVNRDERAPIMKQADVAIADDFLPVMKRIEELSENLKRQ</sequence>
<evidence type="ECO:0000313" key="2">
    <source>
        <dbReference type="EMBL" id="BDZ76366.1"/>
    </source>
</evidence>
<dbReference type="Proteomes" id="UP001305815">
    <property type="component" value="Chromosome"/>
</dbReference>
<dbReference type="InterPro" id="IPR014731">
    <property type="entry name" value="ETF_asu_C"/>
</dbReference>
<organism evidence="2 3">
    <name type="scientific">Claveliimonas bilis</name>
    <dbReference type="NCBI Taxonomy" id="3028070"/>
    <lineage>
        <taxon>Bacteria</taxon>
        <taxon>Bacillati</taxon>
        <taxon>Bacillota</taxon>
        <taxon>Clostridia</taxon>
        <taxon>Lachnospirales</taxon>
        <taxon>Lachnospiraceae</taxon>
        <taxon>Claveliimonas</taxon>
    </lineage>
</organism>